<dbReference type="Gene3D" id="3.30.460.10">
    <property type="entry name" value="Beta Polymerase, domain 2"/>
    <property type="match status" value="1"/>
</dbReference>
<dbReference type="GO" id="GO:0046872">
    <property type="term" value="F:metal ion binding"/>
    <property type="evidence" value="ECO:0007669"/>
    <property type="project" value="UniProtKB-KW"/>
</dbReference>
<evidence type="ECO:0000313" key="2">
    <source>
        <dbReference type="Proteomes" id="UP000887577"/>
    </source>
</evidence>
<dbReference type="GO" id="GO:1990817">
    <property type="term" value="F:poly(A) RNA polymerase activity"/>
    <property type="evidence" value="ECO:0007669"/>
    <property type="project" value="TreeGrafter"/>
</dbReference>
<dbReference type="AlphaFoldDB" id="A0A914XXS9"/>
<dbReference type="PANTHER" id="PTHR12271">
    <property type="entry name" value="POLY A POLYMERASE CID PAP -RELATED"/>
    <property type="match status" value="1"/>
</dbReference>
<evidence type="ECO:0000259" key="1">
    <source>
        <dbReference type="Pfam" id="PF22600"/>
    </source>
</evidence>
<dbReference type="Proteomes" id="UP000887577">
    <property type="component" value="Unplaced"/>
</dbReference>
<accession>A0A914XXS9</accession>
<organism evidence="2 3">
    <name type="scientific">Panagrolaimus superbus</name>
    <dbReference type="NCBI Taxonomy" id="310955"/>
    <lineage>
        <taxon>Eukaryota</taxon>
        <taxon>Metazoa</taxon>
        <taxon>Ecdysozoa</taxon>
        <taxon>Nematoda</taxon>
        <taxon>Chromadorea</taxon>
        <taxon>Rhabditida</taxon>
        <taxon>Tylenchina</taxon>
        <taxon>Panagrolaimomorpha</taxon>
        <taxon>Panagrolaimoidea</taxon>
        <taxon>Panagrolaimidae</taxon>
        <taxon>Panagrolaimus</taxon>
    </lineage>
</organism>
<dbReference type="CDD" id="cd05402">
    <property type="entry name" value="NT_PAP_TUTase"/>
    <property type="match status" value="1"/>
</dbReference>
<dbReference type="SUPFAM" id="SSF81631">
    <property type="entry name" value="PAP/OAS1 substrate-binding domain"/>
    <property type="match status" value="1"/>
</dbReference>
<dbReference type="InterPro" id="IPR043519">
    <property type="entry name" value="NT_sf"/>
</dbReference>
<reference evidence="3" key="1">
    <citation type="submission" date="2022-11" db="UniProtKB">
        <authorList>
            <consortium name="WormBaseParasite"/>
        </authorList>
    </citation>
    <scope>IDENTIFICATION</scope>
</reference>
<dbReference type="Gene3D" id="1.10.1410.10">
    <property type="match status" value="1"/>
</dbReference>
<keyword evidence="2" id="KW-1185">Reference proteome</keyword>
<dbReference type="Pfam" id="PF22600">
    <property type="entry name" value="MTPAP-like_central"/>
    <property type="match status" value="1"/>
</dbReference>
<dbReference type="PANTHER" id="PTHR12271:SF117">
    <property type="entry name" value="PAP-ASSOCIATED DOMAIN-CONTAINING PROTEIN"/>
    <property type="match status" value="1"/>
</dbReference>
<name>A0A914XXS9_9BILA</name>
<dbReference type="WBParaSite" id="PSU_v2.g11762.t1">
    <property type="protein sequence ID" value="PSU_v2.g11762.t1"/>
    <property type="gene ID" value="PSU_v2.g11762"/>
</dbReference>
<dbReference type="InterPro" id="IPR054708">
    <property type="entry name" value="MTPAP-like_central"/>
</dbReference>
<dbReference type="GO" id="GO:0031123">
    <property type="term" value="P:RNA 3'-end processing"/>
    <property type="evidence" value="ECO:0007669"/>
    <property type="project" value="TreeGrafter"/>
</dbReference>
<proteinExistence type="predicted"/>
<protein>
    <submittedName>
        <fullName evidence="3">PAP-associated domain-containing protein</fullName>
    </submittedName>
</protein>
<dbReference type="SUPFAM" id="SSF81301">
    <property type="entry name" value="Nucleotidyltransferase"/>
    <property type="match status" value="1"/>
</dbReference>
<evidence type="ECO:0000313" key="3">
    <source>
        <dbReference type="WBParaSite" id="PSU_v2.g11762.t1"/>
    </source>
</evidence>
<sequence length="360" mass="41366">MGTLKPVPPLNLKNMIEEGYHPTAYVLPVSDSISAMKRFDQLRKDKKEEFAAFDKAIYDYASENRNSQSEKTLRAKIKAYQIIKESLPEMPDATLHFCGSSVNSCGTESCDVDLCWAVPIAVDPAVPSDVPYPMHEQGRFDPARLLCFAMRKIDEIDNVANLQYISARVKILKFDIEIDGLILPVDINLNNIAGVYNTFMVKHYTKIDERFSILSRILKAWGKKAQVVDSSHGYLNSYTIVLMVLHFLQCGVSPPILPNLNAIRPDLFDGNLNLHQLEKSYDIDLGIQMHRNDTPIGNLLIGFFRYYAMFNYEHEVPKNLNYDRLDYIKYTFLDTFYGLQRGPDFQKLMKDERTFMKNVF</sequence>
<feature type="domain" description="Poly(A) RNA polymerase mitochondrial-like central palm" evidence="1">
    <location>
        <begin position="64"/>
        <end position="205"/>
    </location>
</feature>